<proteinExistence type="predicted"/>
<dbReference type="KEGG" id="ppis:B1L02_03490"/>
<organism evidence="2 3">
    <name type="scientific">Pseudoalteromonas piscicida</name>
    <dbReference type="NCBI Taxonomy" id="43662"/>
    <lineage>
        <taxon>Bacteria</taxon>
        <taxon>Pseudomonadati</taxon>
        <taxon>Pseudomonadota</taxon>
        <taxon>Gammaproteobacteria</taxon>
        <taxon>Alteromonadales</taxon>
        <taxon>Pseudoalteromonadaceae</taxon>
        <taxon>Pseudoalteromonas</taxon>
    </lineage>
</organism>
<reference evidence="2 3" key="1">
    <citation type="submission" date="2018-08" db="EMBL/GenBank/DDBJ databases">
        <title>Whole Genome Sequences of Two Pseudoalteromonas piscicida Strains, DE1-A and DE2-A, which Exhibit Strong Antibacterial Activity against Vibrio vulnificus.</title>
        <authorList>
            <person name="Richards G.P."/>
            <person name="Needleman D.S."/>
            <person name="Watson M.A."/>
            <person name="Polson S.W."/>
        </authorList>
    </citation>
    <scope>NUCLEOTIDE SEQUENCE [LARGE SCALE GENOMIC DNA]</scope>
    <source>
        <strain evidence="2 3">DE2-A</strain>
    </source>
</reference>
<dbReference type="AlphaFoldDB" id="A0AAD0RHV4"/>
<dbReference type="RefSeq" id="WP_088529937.1">
    <property type="nucleotide sequence ID" value="NZ_CP021646.1"/>
</dbReference>
<protein>
    <submittedName>
        <fullName evidence="2">Uncharacterized protein</fullName>
    </submittedName>
</protein>
<sequence length="205" mass="22881">MTMNFRIHSASLTMAPAKPAATQVKAASEAATPKGDEVQQPSDKPNAIAAYTGDIPNSSPYNALLNPEGFDFDNMSLNEFYDVVDAIRTLEFDIERASGNTGSLRDTFWHDVMSVKGSLEGVNYEKQGIKPDEKINISQFYEQSVDEARNMEEENYRSFHGVLGYAQEQQETVALITSESFIKEYQEKAISFLKSQETQLIDTQA</sequence>
<evidence type="ECO:0000313" key="3">
    <source>
        <dbReference type="Proteomes" id="UP000258102"/>
    </source>
</evidence>
<evidence type="ECO:0000256" key="1">
    <source>
        <dbReference type="SAM" id="MobiDB-lite"/>
    </source>
</evidence>
<name>A0AAD0RHV4_PSEO7</name>
<gene>
    <name evidence="2" type="ORF">D0511_14270</name>
</gene>
<feature type="region of interest" description="Disordered" evidence="1">
    <location>
        <begin position="16"/>
        <end position="44"/>
    </location>
</feature>
<accession>A0AAD0RHV4</accession>
<dbReference type="EMBL" id="CP031761">
    <property type="protein sequence ID" value="AXR03107.1"/>
    <property type="molecule type" value="Genomic_DNA"/>
</dbReference>
<dbReference type="Proteomes" id="UP000258102">
    <property type="component" value="Chromosome 1"/>
</dbReference>
<evidence type="ECO:0000313" key="2">
    <source>
        <dbReference type="EMBL" id="AXR03107.1"/>
    </source>
</evidence>